<evidence type="ECO:0000256" key="1">
    <source>
        <dbReference type="ARBA" id="ARBA00001024"/>
    </source>
</evidence>
<dbReference type="GO" id="GO:0004806">
    <property type="term" value="F:triacylglycerol lipase activity"/>
    <property type="evidence" value="ECO:0007669"/>
    <property type="project" value="UniProtKB-EC"/>
</dbReference>
<dbReference type="SMR" id="A0A090IW71"/>
<accession>A0A090IW71</accession>
<evidence type="ECO:0000256" key="9">
    <source>
        <dbReference type="SAM" id="SignalP"/>
    </source>
</evidence>
<dbReference type="SUPFAM" id="SSF53474">
    <property type="entry name" value="alpha/beta-Hydrolases"/>
    <property type="match status" value="1"/>
</dbReference>
<comment type="subcellular location">
    <subcellularLocation>
        <location evidence="2">Secreted</location>
    </subcellularLocation>
</comment>
<keyword evidence="8" id="KW-0443">Lipid metabolism</keyword>
<dbReference type="InterPro" id="IPR029058">
    <property type="entry name" value="AB_hydrolase_fold"/>
</dbReference>
<dbReference type="ESTHER" id="9baci-c4t9i5">
    <property type="family name" value="Bacterial_lip_FamI.5"/>
</dbReference>
<feature type="binding site" evidence="13">
    <location>
        <position position="315"/>
    </location>
    <ligand>
        <name>Zn(2+)</name>
        <dbReference type="ChEBI" id="CHEBI:29105"/>
        <label>4</label>
    </ligand>
</feature>
<feature type="binding site" evidence="13">
    <location>
        <position position="386"/>
    </location>
    <ligand>
        <name>Zn(2+)</name>
        <dbReference type="ChEBI" id="CHEBI:29105"/>
        <label>4</label>
    </ligand>
</feature>
<evidence type="ECO:0000256" key="4">
    <source>
        <dbReference type="ARBA" id="ARBA00022525"/>
    </source>
</evidence>
<proteinExistence type="evidence at protein level"/>
<dbReference type="AlphaFoldDB" id="A0A090IW71"/>
<evidence type="ECO:0000256" key="5">
    <source>
        <dbReference type="ARBA" id="ARBA00022729"/>
    </source>
</evidence>
<feature type="domain" description="Lipase-like C-terminal" evidence="10">
    <location>
        <begin position="37"/>
        <end position="389"/>
    </location>
</feature>
<evidence type="ECO:0000256" key="7">
    <source>
        <dbReference type="ARBA" id="ARBA00022963"/>
    </source>
</evidence>
<feature type="binding site" evidence="13">
    <location>
        <position position="213"/>
    </location>
    <ligand>
        <name>Zn(2+)</name>
        <dbReference type="ChEBI" id="CHEBI:29105"/>
        <label>3</label>
    </ligand>
</feature>
<feature type="binding site" evidence="13">
    <location>
        <position position="111"/>
    </location>
    <ligand>
        <name>Zn(2+)</name>
        <dbReference type="ChEBI" id="CHEBI:29105"/>
        <label>1</label>
    </ligand>
</feature>
<feature type="binding site" evidence="13">
    <location>
        <position position="115"/>
    </location>
    <ligand>
        <name>Zn(2+)</name>
        <dbReference type="ChEBI" id="CHEBI:29105"/>
        <label>2</label>
    </ligand>
</feature>
<keyword evidence="6 11" id="KW-0378">Hydrolase</keyword>
<feature type="binding site" evidence="13">
    <location>
        <position position="265"/>
    </location>
    <ligand>
        <name>Zn(2+)</name>
        <dbReference type="ChEBI" id="CHEBI:29105"/>
        <label>1</label>
    </ligand>
</feature>
<dbReference type="GO" id="GO:0016042">
    <property type="term" value="P:lipid catabolic process"/>
    <property type="evidence" value="ECO:0007669"/>
    <property type="project" value="UniProtKB-KW"/>
</dbReference>
<evidence type="ECO:0000256" key="3">
    <source>
        <dbReference type="ARBA" id="ARBA00013279"/>
    </source>
</evidence>
<evidence type="ECO:0000259" key="10">
    <source>
        <dbReference type="Pfam" id="PF24708"/>
    </source>
</evidence>
<keyword evidence="5 9" id="KW-0732">Signal</keyword>
<dbReference type="InterPro" id="IPR056304">
    <property type="entry name" value="Lip-like_C"/>
</dbReference>
<keyword evidence="7" id="KW-0442">Lipid degradation</keyword>
<dbReference type="GO" id="GO:0005576">
    <property type="term" value="C:extracellular region"/>
    <property type="evidence" value="ECO:0007669"/>
    <property type="project" value="UniProtKB-SubCell"/>
</dbReference>
<organism evidence="11 12">
    <name type="scientific">Caldibacillus thermoamylovorans</name>
    <dbReference type="NCBI Taxonomy" id="35841"/>
    <lineage>
        <taxon>Bacteria</taxon>
        <taxon>Bacillati</taxon>
        <taxon>Bacillota</taxon>
        <taxon>Bacilli</taxon>
        <taxon>Bacillales</taxon>
        <taxon>Bacillaceae</taxon>
        <taxon>Caldibacillus</taxon>
    </lineage>
</organism>
<keyword evidence="13" id="KW-0479">Metal-binding</keyword>
<comment type="catalytic activity">
    <reaction evidence="1">
        <text>a triacylglycerol + H2O = a diacylglycerol + a fatty acid + H(+)</text>
        <dbReference type="Rhea" id="RHEA:12044"/>
        <dbReference type="ChEBI" id="CHEBI:15377"/>
        <dbReference type="ChEBI" id="CHEBI:15378"/>
        <dbReference type="ChEBI" id="CHEBI:17855"/>
        <dbReference type="ChEBI" id="CHEBI:18035"/>
        <dbReference type="ChEBI" id="CHEBI:28868"/>
        <dbReference type="EC" id="3.1.1.3"/>
    </reaction>
</comment>
<evidence type="ECO:0000256" key="6">
    <source>
        <dbReference type="ARBA" id="ARBA00022801"/>
    </source>
</evidence>
<dbReference type="EC" id="3.1.1.3" evidence="3"/>
<keyword evidence="4" id="KW-0964">Secreted</keyword>
<dbReference type="PDB" id="8YYE">
    <property type="method" value="X-ray"/>
    <property type="resolution" value="2.52 A"/>
    <property type="chains" value="A/B=33-417"/>
</dbReference>
<evidence type="ECO:0000256" key="8">
    <source>
        <dbReference type="ARBA" id="ARBA00023098"/>
    </source>
</evidence>
<dbReference type="EMBL" id="CCRF01000069">
    <property type="protein sequence ID" value="CEE02336.1"/>
    <property type="molecule type" value="Genomic_DNA"/>
</dbReference>
<keyword evidence="13" id="KW-0002">3D-structure</keyword>
<feature type="binding site" evidence="13">
    <location>
        <position position="383"/>
    </location>
    <ligand>
        <name>Zn(2+)</name>
        <dbReference type="ChEBI" id="CHEBI:29105"/>
        <label>4</label>
    </ligand>
</feature>
<feature type="binding site" evidence="13">
    <location>
        <position position="117"/>
    </location>
    <ligand>
        <name>Zn(2+)</name>
        <dbReference type="ChEBI" id="CHEBI:29105"/>
        <label>1</label>
    </ligand>
</feature>
<dbReference type="Pfam" id="PF24708">
    <property type="entry name" value="Lip_C"/>
    <property type="match status" value="1"/>
</dbReference>
<keyword evidence="13" id="KW-0862">Zinc</keyword>
<reference evidence="13" key="2">
    <citation type="submission" date="2024-04" db="PDB data bank">
        <title>Crystal structure of lipase CTL (Caldibacillus Thermoamylovorans).</title>
        <authorList>
            <person name="Pan S.Y."/>
            <person name="Lan D.M."/>
            <person name="Wang Y.H."/>
        </authorList>
    </citation>
    <scope>X-RAY CRYSTALLOGRAPHY (2.52 ANGSTROMS) OF 33-417 IN COMPLEX WITH ZN(2+)</scope>
</reference>
<keyword evidence="12" id="KW-1185">Reference proteome</keyword>
<name>A0A090IW71_9BACI</name>
<dbReference type="Proteomes" id="UP000040576">
    <property type="component" value="Unassembled WGS sequence"/>
</dbReference>
<dbReference type="GO" id="GO:0046872">
    <property type="term" value="F:metal ion binding"/>
    <property type="evidence" value="ECO:0007669"/>
    <property type="project" value="UniProtKB-KW"/>
</dbReference>
<dbReference type="Gene3D" id="3.40.50.1820">
    <property type="entry name" value="alpha/beta hydrolase"/>
    <property type="match status" value="1"/>
</dbReference>
<dbReference type="PANTHER" id="PTHR34043:SF3">
    <property type="entry name" value="ALPHA_BETA-HYDROLASES SUPERFAMILY PROTEIN"/>
    <property type="match status" value="1"/>
</dbReference>
<feature type="signal peptide" evidence="9">
    <location>
        <begin position="1"/>
        <end position="21"/>
    </location>
</feature>
<evidence type="ECO:0000256" key="2">
    <source>
        <dbReference type="ARBA" id="ARBA00004613"/>
    </source>
</evidence>
<evidence type="ECO:0000313" key="12">
    <source>
        <dbReference type="Proteomes" id="UP000040576"/>
    </source>
</evidence>
<evidence type="ECO:0000313" key="11">
    <source>
        <dbReference type="EMBL" id="CEE02336.1"/>
    </source>
</evidence>
<reference evidence="11 12" key="1">
    <citation type="submission" date="2014-07" db="EMBL/GenBank/DDBJ databases">
        <authorList>
            <person name="Wibberg Daniel"/>
        </authorList>
    </citation>
    <scope>NUCLEOTIDE SEQUENCE [LARGE SCALE GENOMIC DNA]</scope>
</reference>
<feature type="chain" id="PRO_5039529248" description="triacylglycerol lipase" evidence="9">
    <location>
        <begin position="22"/>
        <end position="417"/>
    </location>
</feature>
<dbReference type="PANTHER" id="PTHR34043">
    <property type="entry name" value="ALPHA/BETA-HYDROLASES SUPERFAMILY PROTEIN"/>
    <property type="match status" value="1"/>
</dbReference>
<feature type="binding site" evidence="13">
    <location>
        <position position="114"/>
    </location>
    <ligand>
        <name>Zn(2+)</name>
        <dbReference type="ChEBI" id="CHEBI:29105"/>
        <label>2</label>
    </ligand>
</feature>
<protein>
    <recommendedName>
        <fullName evidence="3">triacylglycerol lipase</fullName>
        <ecNumber evidence="3">3.1.1.3</ecNumber>
    </recommendedName>
</protein>
<sequence length="417" mass="47025">MKTLQKLFITAVFLFSVFAVSLSIQPEQQVRAETSGNDYPIVLVHGLGGWGKGEFLGYRYWGGLKDIEFYLNQTGHRTYVATVGPVSSNWDRAVELYYYIKGGTVDYGAAHAKEHGHARFGRTYPGIYGQWDETNKIHLIGHSMGGQTSRMLVELLKSGSQKEQEYYSQHPEEGISPLFTGGKNWVHSVTSLATPHNGSTFADQEQIVSFIKDFIIHLASAAGQKQESLIYDFKLDQWGLKRQPGESFHAYMNRVMTSPIWQSNDISAYDLTTFGAQELNQWMKTYPDVYYLSYTGNASYRGVVTGNYYPIGTMHPLFTLISMQMGSYTRQSPAPVIDRSWLPNDGIVNVVSAKYPFGHPNSPYDGAIKQGVWNSFPVMEGWDHMDFINFIGSNTPGYFSIYGYYNDVANRVHSLPK</sequence>
<gene>
    <name evidence="11" type="ORF">BT1A1_2518</name>
</gene>
<feature type="binding site" evidence="13">
    <location>
        <position position="91"/>
    </location>
    <ligand>
        <name>Zn(2+)</name>
        <dbReference type="ChEBI" id="CHEBI:29105"/>
        <label>1</label>
    </ligand>
</feature>
<evidence type="ECO:0007829" key="13">
    <source>
        <dbReference type="PDB" id="8YYE"/>
    </source>
</evidence>